<dbReference type="GO" id="GO:0000976">
    <property type="term" value="F:transcription cis-regulatory region binding"/>
    <property type="evidence" value="ECO:0007669"/>
    <property type="project" value="TreeGrafter"/>
</dbReference>
<organism evidence="6 7">
    <name type="scientific">Streptomyces bauhiniae</name>
    <dbReference type="NCBI Taxonomy" id="2340725"/>
    <lineage>
        <taxon>Bacteria</taxon>
        <taxon>Bacillati</taxon>
        <taxon>Actinomycetota</taxon>
        <taxon>Actinomycetes</taxon>
        <taxon>Kitasatosporales</taxon>
        <taxon>Streptomycetaceae</taxon>
        <taxon>Streptomyces</taxon>
    </lineage>
</organism>
<dbReference type="GO" id="GO:0003700">
    <property type="term" value="F:DNA-binding transcription factor activity"/>
    <property type="evidence" value="ECO:0007669"/>
    <property type="project" value="TreeGrafter"/>
</dbReference>
<dbReference type="Gene3D" id="1.10.357.10">
    <property type="entry name" value="Tetracycline Repressor, domain 2"/>
    <property type="match status" value="1"/>
</dbReference>
<keyword evidence="2 4" id="KW-0238">DNA-binding</keyword>
<gene>
    <name evidence="6" type="ORF">E5083_07940</name>
</gene>
<dbReference type="Gene3D" id="1.10.10.60">
    <property type="entry name" value="Homeodomain-like"/>
    <property type="match status" value="1"/>
</dbReference>
<sequence>MRTRRLVTEALSDTALELFDASGFDQVTVADIARAAGISPRSFFRYFPNKEDVVFGDRIPTAEEVRDELRRHLDGHTPWGALRDTFVVAAEVMDGEAARWKRATRVICHTPALRARYLEKHLAWTGMLVPELAARLEPGGPVARLKAQTMVNTALACFDVALETWADDEDGRTLAALVGEIFGFVDIPHT</sequence>
<feature type="DNA-binding region" description="H-T-H motif" evidence="4">
    <location>
        <begin position="28"/>
        <end position="47"/>
    </location>
</feature>
<dbReference type="InterPro" id="IPR041347">
    <property type="entry name" value="MftR_C"/>
</dbReference>
<keyword evidence="3" id="KW-0804">Transcription</keyword>
<dbReference type="SUPFAM" id="SSF46689">
    <property type="entry name" value="Homeodomain-like"/>
    <property type="match status" value="1"/>
</dbReference>
<evidence type="ECO:0000313" key="6">
    <source>
        <dbReference type="EMBL" id="TGN79947.1"/>
    </source>
</evidence>
<evidence type="ECO:0000256" key="3">
    <source>
        <dbReference type="ARBA" id="ARBA00023163"/>
    </source>
</evidence>
<dbReference type="AlphaFoldDB" id="A0A4Z1DB41"/>
<evidence type="ECO:0000259" key="5">
    <source>
        <dbReference type="PROSITE" id="PS50977"/>
    </source>
</evidence>
<dbReference type="PANTHER" id="PTHR30055:SF238">
    <property type="entry name" value="MYCOFACTOCIN BIOSYNTHESIS TRANSCRIPTIONAL REGULATOR MFTR-RELATED"/>
    <property type="match status" value="1"/>
</dbReference>
<dbReference type="PRINTS" id="PR00455">
    <property type="entry name" value="HTHTETR"/>
</dbReference>
<name>A0A4Z1DB41_9ACTN</name>
<evidence type="ECO:0000256" key="2">
    <source>
        <dbReference type="ARBA" id="ARBA00023125"/>
    </source>
</evidence>
<dbReference type="Proteomes" id="UP000298159">
    <property type="component" value="Unassembled WGS sequence"/>
</dbReference>
<dbReference type="Pfam" id="PF00440">
    <property type="entry name" value="TetR_N"/>
    <property type="match status" value="1"/>
</dbReference>
<evidence type="ECO:0000256" key="4">
    <source>
        <dbReference type="PROSITE-ProRule" id="PRU00335"/>
    </source>
</evidence>
<keyword evidence="7" id="KW-1185">Reference proteome</keyword>
<accession>A0A4Z1DB41</accession>
<dbReference type="InterPro" id="IPR001647">
    <property type="entry name" value="HTH_TetR"/>
</dbReference>
<dbReference type="InterPro" id="IPR050109">
    <property type="entry name" value="HTH-type_TetR-like_transc_reg"/>
</dbReference>
<keyword evidence="1" id="KW-0805">Transcription regulation</keyword>
<evidence type="ECO:0000256" key="1">
    <source>
        <dbReference type="ARBA" id="ARBA00023015"/>
    </source>
</evidence>
<dbReference type="PANTHER" id="PTHR30055">
    <property type="entry name" value="HTH-TYPE TRANSCRIPTIONAL REGULATOR RUTR"/>
    <property type="match status" value="1"/>
</dbReference>
<proteinExistence type="predicted"/>
<comment type="caution">
    <text evidence="6">The sequence shown here is derived from an EMBL/GenBank/DDBJ whole genome shotgun (WGS) entry which is preliminary data.</text>
</comment>
<dbReference type="InterPro" id="IPR009057">
    <property type="entry name" value="Homeodomain-like_sf"/>
</dbReference>
<dbReference type="PROSITE" id="PS01081">
    <property type="entry name" value="HTH_TETR_1"/>
    <property type="match status" value="1"/>
</dbReference>
<feature type="domain" description="HTH tetR-type" evidence="5">
    <location>
        <begin position="5"/>
        <end position="65"/>
    </location>
</feature>
<dbReference type="PROSITE" id="PS50977">
    <property type="entry name" value="HTH_TETR_2"/>
    <property type="match status" value="1"/>
</dbReference>
<dbReference type="EMBL" id="SRRT01000002">
    <property type="protein sequence ID" value="TGN79947.1"/>
    <property type="molecule type" value="Genomic_DNA"/>
</dbReference>
<dbReference type="InterPro" id="IPR023772">
    <property type="entry name" value="DNA-bd_HTH_TetR-type_CS"/>
</dbReference>
<evidence type="ECO:0000313" key="7">
    <source>
        <dbReference type="Proteomes" id="UP000298159"/>
    </source>
</evidence>
<dbReference type="Pfam" id="PF17754">
    <property type="entry name" value="TetR_C_14"/>
    <property type="match status" value="1"/>
</dbReference>
<reference evidence="6 7" key="1">
    <citation type="submission" date="2019-04" db="EMBL/GenBank/DDBJ databases">
        <title>Streptomyces sp. nov. Bv016 isolated from bark of Buahinia variegata.</title>
        <authorList>
            <person name="Kanchanasin P."/>
            <person name="Tanasupawat S."/>
            <person name="Yuki M."/>
            <person name="Kudo T."/>
        </authorList>
    </citation>
    <scope>NUCLEOTIDE SEQUENCE [LARGE SCALE GENOMIC DNA]</scope>
    <source>
        <strain evidence="6 7">Bv016</strain>
    </source>
</reference>
<protein>
    <submittedName>
        <fullName evidence="6">TetR family transcriptional regulator</fullName>
    </submittedName>
</protein>